<comment type="cofactor">
    <cofactor evidence="1">
        <name>dipyrromethane</name>
        <dbReference type="ChEBI" id="CHEBI:60342"/>
    </cofactor>
</comment>
<feature type="domain" description="Porphobilinogen deaminase C-terminal" evidence="12">
    <location>
        <begin position="267"/>
        <end position="341"/>
    </location>
</feature>
<dbReference type="Pfam" id="PF01379">
    <property type="entry name" value="Porphobil_deam"/>
    <property type="match status" value="1"/>
</dbReference>
<evidence type="ECO:0000256" key="8">
    <source>
        <dbReference type="ARBA" id="ARBA00023244"/>
    </source>
</evidence>
<dbReference type="GO" id="GO:0005737">
    <property type="term" value="C:cytoplasm"/>
    <property type="evidence" value="ECO:0007669"/>
    <property type="project" value="TreeGrafter"/>
</dbReference>
<dbReference type="Pfam" id="PF03900">
    <property type="entry name" value="Porphobil_deamC"/>
    <property type="match status" value="1"/>
</dbReference>
<comment type="pathway">
    <text evidence="2">Porphyrin-containing compound metabolism; protoporphyrin-IX biosynthesis; coproporphyrinogen-III from 5-aminolevulinate: step 2/4.</text>
</comment>
<evidence type="ECO:0000256" key="10">
    <source>
        <dbReference type="ARBA" id="ARBA00033064"/>
    </source>
</evidence>
<reference evidence="13" key="1">
    <citation type="submission" date="2020-10" db="EMBL/GenBank/DDBJ databases">
        <authorList>
            <person name="Roach M.J.R."/>
        </authorList>
    </citation>
    <scope>NUCLEOTIDE SEQUENCE</scope>
    <source>
        <strain evidence="13">CBS 1945</strain>
    </source>
</reference>
<feature type="domain" description="Porphobilinogen deaminase N-terminal" evidence="11">
    <location>
        <begin position="37"/>
        <end position="254"/>
    </location>
</feature>
<dbReference type="PANTHER" id="PTHR11557:SF0">
    <property type="entry name" value="PORPHOBILINOGEN DEAMINASE"/>
    <property type="match status" value="1"/>
</dbReference>
<dbReference type="AlphaFoldDB" id="A0A875S9W3"/>
<evidence type="ECO:0000256" key="1">
    <source>
        <dbReference type="ARBA" id="ARBA00001916"/>
    </source>
</evidence>
<proteinExistence type="inferred from homology"/>
<dbReference type="Gene3D" id="3.30.160.40">
    <property type="entry name" value="Porphobilinogen deaminase, C-terminal domain"/>
    <property type="match status" value="1"/>
</dbReference>
<dbReference type="GO" id="GO:0006782">
    <property type="term" value="P:protoporphyrinogen IX biosynthetic process"/>
    <property type="evidence" value="ECO:0007669"/>
    <property type="project" value="UniProtKB-UniPathway"/>
</dbReference>
<evidence type="ECO:0000256" key="4">
    <source>
        <dbReference type="ARBA" id="ARBA00012655"/>
    </source>
</evidence>
<dbReference type="RefSeq" id="XP_038780167.1">
    <property type="nucleotide sequence ID" value="XM_038924239.1"/>
</dbReference>
<evidence type="ECO:0000256" key="9">
    <source>
        <dbReference type="ARBA" id="ARBA00030685"/>
    </source>
</evidence>
<dbReference type="InterPro" id="IPR022417">
    <property type="entry name" value="Porphobilin_deaminase_N"/>
</dbReference>
<dbReference type="InterPro" id="IPR022419">
    <property type="entry name" value="Porphobilin_deaminase_cofac_BS"/>
</dbReference>
<dbReference type="FunFam" id="3.40.190.10:FF:000005">
    <property type="entry name" value="Porphobilinogen deaminase"/>
    <property type="match status" value="1"/>
</dbReference>
<name>A0A875S9W3_EENNA</name>
<evidence type="ECO:0000256" key="2">
    <source>
        <dbReference type="ARBA" id="ARBA00004735"/>
    </source>
</evidence>
<dbReference type="PIRSF" id="PIRSF001438">
    <property type="entry name" value="4pyrrol_synth_OHMeBilane_synth"/>
    <property type="match status" value="1"/>
</dbReference>
<dbReference type="PRINTS" id="PR00151">
    <property type="entry name" value="PORPHBDMNASE"/>
</dbReference>
<dbReference type="InterPro" id="IPR022418">
    <property type="entry name" value="Porphobilinogen_deaminase_C"/>
</dbReference>
<keyword evidence="6" id="KW-0808">Transferase</keyword>
<evidence type="ECO:0000256" key="7">
    <source>
        <dbReference type="ARBA" id="ARBA00023133"/>
    </source>
</evidence>
<gene>
    <name evidence="13" type="primary">HEM3</name>
    <name evidence="13" type="ORF">FOA43_003994</name>
</gene>
<evidence type="ECO:0000259" key="11">
    <source>
        <dbReference type="Pfam" id="PF01379"/>
    </source>
</evidence>
<keyword evidence="7" id="KW-0350">Heme biosynthesis</keyword>
<evidence type="ECO:0000313" key="13">
    <source>
        <dbReference type="EMBL" id="QPG76602.1"/>
    </source>
</evidence>
<dbReference type="PANTHER" id="PTHR11557">
    <property type="entry name" value="PORPHOBILINOGEN DEAMINASE"/>
    <property type="match status" value="1"/>
</dbReference>
<dbReference type="InterPro" id="IPR036803">
    <property type="entry name" value="Porphobilinogen_deaminase_C_sf"/>
</dbReference>
<evidence type="ECO:0000256" key="3">
    <source>
        <dbReference type="ARBA" id="ARBA00005638"/>
    </source>
</evidence>
<dbReference type="NCBIfam" id="TIGR00212">
    <property type="entry name" value="hemC"/>
    <property type="match status" value="1"/>
</dbReference>
<accession>A0A875S9W3</accession>
<evidence type="ECO:0000313" key="14">
    <source>
        <dbReference type="Proteomes" id="UP000662931"/>
    </source>
</evidence>
<dbReference type="Gene3D" id="3.40.190.10">
    <property type="entry name" value="Periplasmic binding protein-like II"/>
    <property type="match status" value="2"/>
</dbReference>
<keyword evidence="8" id="KW-0627">Porphyrin biosynthesis</keyword>
<dbReference type="GeneID" id="62197394"/>
<organism evidence="13 14">
    <name type="scientific">Eeniella nana</name>
    <name type="common">Yeast</name>
    <name type="synonym">Brettanomyces nanus</name>
    <dbReference type="NCBI Taxonomy" id="13502"/>
    <lineage>
        <taxon>Eukaryota</taxon>
        <taxon>Fungi</taxon>
        <taxon>Dikarya</taxon>
        <taxon>Ascomycota</taxon>
        <taxon>Saccharomycotina</taxon>
        <taxon>Pichiomycetes</taxon>
        <taxon>Pichiales</taxon>
        <taxon>Pichiaceae</taxon>
        <taxon>Brettanomyces</taxon>
    </lineage>
</organism>
<dbReference type="FunFam" id="3.30.160.40:FF:000002">
    <property type="entry name" value="Porphobilinogen deaminase"/>
    <property type="match status" value="1"/>
</dbReference>
<dbReference type="EMBL" id="CP064815">
    <property type="protein sequence ID" value="QPG76602.1"/>
    <property type="molecule type" value="Genomic_DNA"/>
</dbReference>
<sequence length="371" mass="40828">MGTFSEKPQQPQQNAQAFGDYLLNDEEKALHLTDNAVKIGSRRSQLAVIQSEIVGKTINKFYPNIRTPVIKVSTLGDQVQSKPLYTFGGKSLWTKELEILLTEGIGEFPQIDMIVHSLKDMPTVLPDEFELGCILEREDPRDALVVKAGSSYKHLADLPEGSVVGTSSVRRSAQLLKNYPHLKFKSVRGNVNTRLRKLDDPESEFSCLILAAAGLIRLGLHDRITYLLEVDEMYPAVGQGALGVEIVKGNKRLQKVCEKIGSRSTTLKCIAERALLRTLEGGCSVPVGVWTTFNEKTDSMRLQSIVLSPDGTESIEKELTMKVTSSTDAAKLGEELGDVMIKNGAKKILDAINFGKINEMKQTGLIKKAAQ</sequence>
<dbReference type="SUPFAM" id="SSF53850">
    <property type="entry name" value="Periplasmic binding protein-like II"/>
    <property type="match status" value="1"/>
</dbReference>
<evidence type="ECO:0000256" key="5">
    <source>
        <dbReference type="ARBA" id="ARBA00016519"/>
    </source>
</evidence>
<protein>
    <recommendedName>
        <fullName evidence="5">Porphobilinogen deaminase</fullName>
        <ecNumber evidence="4">2.5.1.61</ecNumber>
    </recommendedName>
    <alternativeName>
        <fullName evidence="10">Hydroxymethylbilane synthase</fullName>
    </alternativeName>
    <alternativeName>
        <fullName evidence="9">Pre-uroporphyrinogen synthase</fullName>
    </alternativeName>
</protein>
<dbReference type="UniPathway" id="UPA00251">
    <property type="reaction ID" value="UER00319"/>
</dbReference>
<keyword evidence="14" id="KW-1185">Reference proteome</keyword>
<dbReference type="CDD" id="cd13645">
    <property type="entry name" value="PBP2_HuPBGD_like"/>
    <property type="match status" value="1"/>
</dbReference>
<dbReference type="KEGG" id="bnn:FOA43_003994"/>
<dbReference type="GO" id="GO:0004418">
    <property type="term" value="F:hydroxymethylbilane synthase activity"/>
    <property type="evidence" value="ECO:0007669"/>
    <property type="project" value="UniProtKB-EC"/>
</dbReference>
<dbReference type="PROSITE" id="PS00533">
    <property type="entry name" value="PORPHOBILINOGEN_DEAM"/>
    <property type="match status" value="1"/>
</dbReference>
<comment type="similarity">
    <text evidence="3">Belongs to the HMBS family.</text>
</comment>
<evidence type="ECO:0000256" key="6">
    <source>
        <dbReference type="ARBA" id="ARBA00022679"/>
    </source>
</evidence>
<dbReference type="OrthoDB" id="564646at2759"/>
<dbReference type="EC" id="2.5.1.61" evidence="4"/>
<dbReference type="InterPro" id="IPR000860">
    <property type="entry name" value="HemC"/>
</dbReference>
<dbReference type="Proteomes" id="UP000662931">
    <property type="component" value="Chromosome 4"/>
</dbReference>
<evidence type="ECO:0000259" key="12">
    <source>
        <dbReference type="Pfam" id="PF03900"/>
    </source>
</evidence>
<dbReference type="SUPFAM" id="SSF54782">
    <property type="entry name" value="Porphobilinogen deaminase (hydroxymethylbilane synthase), C-terminal domain"/>
    <property type="match status" value="1"/>
</dbReference>